<evidence type="ECO:0000256" key="4">
    <source>
        <dbReference type="PROSITE-ProRule" id="PRU01282"/>
    </source>
</evidence>
<accession>A0ABN3HZS1</accession>
<comment type="caution">
    <text evidence="5">The sequence shown here is derived from an EMBL/GenBank/DDBJ whole genome shotgun (WGS) entry which is preliminary data.</text>
</comment>
<dbReference type="PANTHER" id="PTHR30041:SF5">
    <property type="entry name" value="ARSENATE REDUCTASE-RELATED"/>
    <property type="match status" value="1"/>
</dbReference>
<dbReference type="Pfam" id="PF03960">
    <property type="entry name" value="ArsC"/>
    <property type="match status" value="1"/>
</dbReference>
<dbReference type="Gene3D" id="3.40.30.10">
    <property type="entry name" value="Glutaredoxin"/>
    <property type="match status" value="1"/>
</dbReference>
<proteinExistence type="inferred from homology"/>
<keyword evidence="6" id="KW-1185">Reference proteome</keyword>
<name>A0ABN3HZS1_9ACTN</name>
<dbReference type="EMBL" id="BAAARB010000024">
    <property type="protein sequence ID" value="GAA2391102.1"/>
    <property type="molecule type" value="Genomic_DNA"/>
</dbReference>
<reference evidence="5 6" key="1">
    <citation type="journal article" date="2019" name="Int. J. Syst. Evol. Microbiol.">
        <title>The Global Catalogue of Microorganisms (GCM) 10K type strain sequencing project: providing services to taxonomists for standard genome sequencing and annotation.</title>
        <authorList>
            <consortium name="The Broad Institute Genomics Platform"/>
            <consortium name="The Broad Institute Genome Sequencing Center for Infectious Disease"/>
            <person name="Wu L."/>
            <person name="Ma J."/>
        </authorList>
    </citation>
    <scope>NUCLEOTIDE SEQUENCE [LARGE SCALE GENOMIC DNA]</scope>
    <source>
        <strain evidence="5 6">JCM 16227</strain>
    </source>
</reference>
<organism evidence="5 6">
    <name type="scientific">Gordonia cholesterolivorans</name>
    <dbReference type="NCBI Taxonomy" id="559625"/>
    <lineage>
        <taxon>Bacteria</taxon>
        <taxon>Bacillati</taxon>
        <taxon>Actinomycetota</taxon>
        <taxon>Actinomycetes</taxon>
        <taxon>Mycobacteriales</taxon>
        <taxon>Gordoniaceae</taxon>
        <taxon>Gordonia</taxon>
    </lineage>
</organism>
<dbReference type="PANTHER" id="PTHR30041">
    <property type="entry name" value="ARSENATE REDUCTASE"/>
    <property type="match status" value="1"/>
</dbReference>
<dbReference type="Proteomes" id="UP001501170">
    <property type="component" value="Unassembled WGS sequence"/>
</dbReference>
<sequence length="120" mass="12718">MDATIYYNASCSKSRTALDALRDAGADVTVVEYLTDTPDRDALAELIAAAGLSVRDAVRSGEPLYADLGLDGADDDALLDAMVAHPSLIQRPLVVTDAGTVMARTPESLQRIVEGLRGRE</sequence>
<evidence type="ECO:0000256" key="1">
    <source>
        <dbReference type="ARBA" id="ARBA00007198"/>
    </source>
</evidence>
<evidence type="ECO:0000256" key="3">
    <source>
        <dbReference type="ARBA" id="ARBA00038969"/>
    </source>
</evidence>
<evidence type="ECO:0000313" key="6">
    <source>
        <dbReference type="Proteomes" id="UP001501170"/>
    </source>
</evidence>
<keyword evidence="2" id="KW-0560">Oxidoreductase</keyword>
<dbReference type="InterPro" id="IPR006659">
    <property type="entry name" value="Arsenate_reductase"/>
</dbReference>
<dbReference type="NCBIfam" id="TIGR00014">
    <property type="entry name" value="arsC"/>
    <property type="match status" value="1"/>
</dbReference>
<dbReference type="PROSITE" id="PS51353">
    <property type="entry name" value="ARSC"/>
    <property type="match status" value="1"/>
</dbReference>
<evidence type="ECO:0000256" key="2">
    <source>
        <dbReference type="ARBA" id="ARBA00023002"/>
    </source>
</evidence>
<gene>
    <name evidence="5" type="primary">arsC_2</name>
    <name evidence="5" type="ORF">GCM10009855_33830</name>
</gene>
<dbReference type="EC" id="1.20.4.1" evidence="3"/>
<dbReference type="RefSeq" id="WP_006897006.1">
    <property type="nucleotide sequence ID" value="NZ_BAAARB010000024.1"/>
</dbReference>
<dbReference type="InterPro" id="IPR006660">
    <property type="entry name" value="Arsenate_reductase-like"/>
</dbReference>
<protein>
    <recommendedName>
        <fullName evidence="3">arsenate reductase (glutathione/glutaredoxin)</fullName>
        <ecNumber evidence="3">1.20.4.1</ecNumber>
    </recommendedName>
</protein>
<comment type="similarity">
    <text evidence="1 4">Belongs to the ArsC family.</text>
</comment>
<dbReference type="SUPFAM" id="SSF52833">
    <property type="entry name" value="Thioredoxin-like"/>
    <property type="match status" value="1"/>
</dbReference>
<dbReference type="InterPro" id="IPR036249">
    <property type="entry name" value="Thioredoxin-like_sf"/>
</dbReference>
<evidence type="ECO:0000313" key="5">
    <source>
        <dbReference type="EMBL" id="GAA2391102.1"/>
    </source>
</evidence>